<dbReference type="Pfam" id="PF00126">
    <property type="entry name" value="HTH_1"/>
    <property type="match status" value="1"/>
</dbReference>
<protein>
    <submittedName>
        <fullName evidence="6">LysR family transcriptional regulator</fullName>
    </submittedName>
</protein>
<dbReference type="PROSITE" id="PS50931">
    <property type="entry name" value="HTH_LYSR"/>
    <property type="match status" value="1"/>
</dbReference>
<accession>A0A0J8FWB3</accession>
<keyword evidence="2" id="KW-0805">Transcription regulation</keyword>
<evidence type="ECO:0000313" key="6">
    <source>
        <dbReference type="EMBL" id="KMT53004.1"/>
    </source>
</evidence>
<feature type="domain" description="HTH lysR-type" evidence="5">
    <location>
        <begin position="11"/>
        <end position="68"/>
    </location>
</feature>
<dbReference type="STRING" id="1674920.ACR52_24220"/>
<dbReference type="InterPro" id="IPR050389">
    <property type="entry name" value="LysR-type_TF"/>
</dbReference>
<comment type="caution">
    <text evidence="6">The sequence shown here is derived from an EMBL/GenBank/DDBJ whole genome shotgun (WGS) entry which is preliminary data.</text>
</comment>
<evidence type="ECO:0000313" key="7">
    <source>
        <dbReference type="Proteomes" id="UP000037551"/>
    </source>
</evidence>
<dbReference type="InterPro" id="IPR036390">
    <property type="entry name" value="WH_DNA-bd_sf"/>
</dbReference>
<keyword evidence="3" id="KW-0238">DNA-binding</keyword>
<reference evidence="6 7" key="1">
    <citation type="submission" date="2015-06" db="EMBL/GenBank/DDBJ databases">
        <title>Draft genome sequence of an Antarctic Pseudomonas sp. strain KG01 with full potential for biotechnological applications.</title>
        <authorList>
            <person name="Pavlov M.S."/>
            <person name="Lira F."/>
            <person name="Martinez J.L."/>
            <person name="Marshall S.H."/>
        </authorList>
    </citation>
    <scope>NUCLEOTIDE SEQUENCE [LARGE SCALE GENOMIC DNA]</scope>
    <source>
        <strain evidence="6 7">KG01</strain>
    </source>
</reference>
<organism evidence="6 7">
    <name type="scientific">Pseudomonas fildesensis</name>
    <dbReference type="NCBI Taxonomy" id="1674920"/>
    <lineage>
        <taxon>Bacteria</taxon>
        <taxon>Pseudomonadati</taxon>
        <taxon>Pseudomonadota</taxon>
        <taxon>Gammaproteobacteria</taxon>
        <taxon>Pseudomonadales</taxon>
        <taxon>Pseudomonadaceae</taxon>
        <taxon>Pseudomonas</taxon>
    </lineage>
</organism>
<evidence type="ECO:0000259" key="5">
    <source>
        <dbReference type="PROSITE" id="PS50931"/>
    </source>
</evidence>
<dbReference type="RefSeq" id="WP_048730285.1">
    <property type="nucleotide sequence ID" value="NZ_LFMW01000020.1"/>
</dbReference>
<dbReference type="GO" id="GO:0003700">
    <property type="term" value="F:DNA-binding transcription factor activity"/>
    <property type="evidence" value="ECO:0007669"/>
    <property type="project" value="InterPro"/>
</dbReference>
<gene>
    <name evidence="6" type="ORF">ACR52_24220</name>
</gene>
<comment type="similarity">
    <text evidence="1">Belongs to the LysR transcriptional regulatory family.</text>
</comment>
<dbReference type="PANTHER" id="PTHR30118">
    <property type="entry name" value="HTH-TYPE TRANSCRIPTIONAL REGULATOR LEUO-RELATED"/>
    <property type="match status" value="1"/>
</dbReference>
<dbReference type="GO" id="GO:0003677">
    <property type="term" value="F:DNA binding"/>
    <property type="evidence" value="ECO:0007669"/>
    <property type="project" value="UniProtKB-KW"/>
</dbReference>
<evidence type="ECO:0000256" key="3">
    <source>
        <dbReference type="ARBA" id="ARBA00023125"/>
    </source>
</evidence>
<keyword evidence="7" id="KW-1185">Reference proteome</keyword>
<evidence type="ECO:0000256" key="4">
    <source>
        <dbReference type="ARBA" id="ARBA00023163"/>
    </source>
</evidence>
<dbReference type="InterPro" id="IPR036388">
    <property type="entry name" value="WH-like_DNA-bd_sf"/>
</dbReference>
<dbReference type="Gene3D" id="1.10.10.10">
    <property type="entry name" value="Winged helix-like DNA-binding domain superfamily/Winged helix DNA-binding domain"/>
    <property type="match status" value="1"/>
</dbReference>
<proteinExistence type="inferred from homology"/>
<evidence type="ECO:0000256" key="1">
    <source>
        <dbReference type="ARBA" id="ARBA00009437"/>
    </source>
</evidence>
<sequence>MKINLRIFAEIDLNLMVVFMVIYHERNVSRAALKLGVGQPAVSGSLARLRARFGDPLFERMGSGMEPTAKAHDIARKLAPAIRTIESILGQR</sequence>
<name>A0A0J8FWB3_9PSED</name>
<keyword evidence="4" id="KW-0804">Transcription</keyword>
<dbReference type="SUPFAM" id="SSF46785">
    <property type="entry name" value="Winged helix' DNA-binding domain"/>
    <property type="match status" value="1"/>
</dbReference>
<dbReference type="PRINTS" id="PR00039">
    <property type="entry name" value="HTHLYSR"/>
</dbReference>
<dbReference type="PATRIC" id="fig|1674920.3.peg.3264"/>
<dbReference type="OrthoDB" id="8839911at2"/>
<dbReference type="InterPro" id="IPR000847">
    <property type="entry name" value="LysR_HTH_N"/>
</dbReference>
<dbReference type="PANTHER" id="PTHR30118:SF6">
    <property type="entry name" value="HTH-TYPE TRANSCRIPTIONAL REGULATOR LEUO"/>
    <property type="match status" value="1"/>
</dbReference>
<dbReference type="AlphaFoldDB" id="A0A0J8FWB3"/>
<dbReference type="Proteomes" id="UP000037551">
    <property type="component" value="Unassembled WGS sequence"/>
</dbReference>
<dbReference type="EMBL" id="LFMW01000020">
    <property type="protein sequence ID" value="KMT53004.1"/>
    <property type="molecule type" value="Genomic_DNA"/>
</dbReference>
<evidence type="ECO:0000256" key="2">
    <source>
        <dbReference type="ARBA" id="ARBA00023015"/>
    </source>
</evidence>